<dbReference type="AlphaFoldDB" id="A0AAE0RUS1"/>
<name>A0AAE0RUS1_9BIVA</name>
<accession>A0AAE0RUS1</accession>
<dbReference type="Proteomes" id="UP001195483">
    <property type="component" value="Unassembled WGS sequence"/>
</dbReference>
<sequence>MPTKLLSDERVKADTKIDCFPLFSLACRDVESWNSYVCFDILNMMPAFFFVKLHVHKLENLFLQNDYSSLTYKVTKNWMDCKGHQSLSISESKCHNVTIKEKFREWKKLNYK</sequence>
<reference evidence="1" key="3">
    <citation type="submission" date="2023-05" db="EMBL/GenBank/DDBJ databases">
        <authorList>
            <person name="Smith C.H."/>
        </authorList>
    </citation>
    <scope>NUCLEOTIDE SEQUENCE</scope>
    <source>
        <strain evidence="1">CHS0354</strain>
        <tissue evidence="1">Mantle</tissue>
    </source>
</reference>
<evidence type="ECO:0000313" key="2">
    <source>
        <dbReference type="Proteomes" id="UP001195483"/>
    </source>
</evidence>
<gene>
    <name evidence="1" type="ORF">CHS0354_030926</name>
</gene>
<evidence type="ECO:0000313" key="1">
    <source>
        <dbReference type="EMBL" id="KAK3580027.1"/>
    </source>
</evidence>
<comment type="caution">
    <text evidence="1">The sequence shown here is derived from an EMBL/GenBank/DDBJ whole genome shotgun (WGS) entry which is preliminary data.</text>
</comment>
<organism evidence="1 2">
    <name type="scientific">Potamilus streckersoni</name>
    <dbReference type="NCBI Taxonomy" id="2493646"/>
    <lineage>
        <taxon>Eukaryota</taxon>
        <taxon>Metazoa</taxon>
        <taxon>Spiralia</taxon>
        <taxon>Lophotrochozoa</taxon>
        <taxon>Mollusca</taxon>
        <taxon>Bivalvia</taxon>
        <taxon>Autobranchia</taxon>
        <taxon>Heteroconchia</taxon>
        <taxon>Palaeoheterodonta</taxon>
        <taxon>Unionida</taxon>
        <taxon>Unionoidea</taxon>
        <taxon>Unionidae</taxon>
        <taxon>Ambleminae</taxon>
        <taxon>Lampsilini</taxon>
        <taxon>Potamilus</taxon>
    </lineage>
</organism>
<reference evidence="1" key="1">
    <citation type="journal article" date="2021" name="Genome Biol. Evol.">
        <title>A High-Quality Reference Genome for a Parasitic Bivalve with Doubly Uniparental Inheritance (Bivalvia: Unionida).</title>
        <authorList>
            <person name="Smith C.H."/>
        </authorList>
    </citation>
    <scope>NUCLEOTIDE SEQUENCE</scope>
    <source>
        <strain evidence="1">CHS0354</strain>
    </source>
</reference>
<protein>
    <submittedName>
        <fullName evidence="1">Uncharacterized protein</fullName>
    </submittedName>
</protein>
<proteinExistence type="predicted"/>
<reference evidence="1" key="2">
    <citation type="journal article" date="2021" name="Genome Biol. Evol.">
        <title>Developing a high-quality reference genome for a parasitic bivalve with doubly uniparental inheritance (Bivalvia: Unionida).</title>
        <authorList>
            <person name="Smith C.H."/>
        </authorList>
    </citation>
    <scope>NUCLEOTIDE SEQUENCE</scope>
    <source>
        <strain evidence="1">CHS0354</strain>
        <tissue evidence="1">Mantle</tissue>
    </source>
</reference>
<keyword evidence="2" id="KW-1185">Reference proteome</keyword>
<dbReference type="EMBL" id="JAEAOA010001843">
    <property type="protein sequence ID" value="KAK3580027.1"/>
    <property type="molecule type" value="Genomic_DNA"/>
</dbReference>